<comment type="caution">
    <text evidence="2">The sequence shown here is derived from an EMBL/GenBank/DDBJ whole genome shotgun (WGS) entry which is preliminary data.</text>
</comment>
<sequence>MTLYTVDRLSGREVREGGLVTAYAVTAANLIKDVREKITNTFGGRMARYEALVEDTVERALERLDEKAREQGYDGCLAVRIAHPNLVDGGVEVVVYGTGFNFVDGATSALE</sequence>
<dbReference type="SUPFAM" id="SSF117782">
    <property type="entry name" value="YbjQ-like"/>
    <property type="match status" value="1"/>
</dbReference>
<name>A0A397P755_9HYPH</name>
<dbReference type="Pfam" id="PF01906">
    <property type="entry name" value="YbjQ_1"/>
    <property type="match status" value="1"/>
</dbReference>
<protein>
    <submittedName>
        <fullName evidence="2">Uncharacterized protein YbjQ (UPF0145 family)</fullName>
    </submittedName>
</protein>
<proteinExistence type="inferred from homology"/>
<accession>A0A397P755</accession>
<dbReference type="Gene3D" id="3.30.110.70">
    <property type="entry name" value="Hypothetical protein apc22750. Chain B"/>
    <property type="match status" value="1"/>
</dbReference>
<organism evidence="2 3">
    <name type="scientific">Dichotomicrobium thermohalophilum</name>
    <dbReference type="NCBI Taxonomy" id="933063"/>
    <lineage>
        <taxon>Bacteria</taxon>
        <taxon>Pseudomonadati</taxon>
        <taxon>Pseudomonadota</taxon>
        <taxon>Alphaproteobacteria</taxon>
        <taxon>Hyphomicrobiales</taxon>
        <taxon>Hyphomicrobiaceae</taxon>
        <taxon>Dichotomicrobium</taxon>
    </lineage>
</organism>
<dbReference type="Proteomes" id="UP000266273">
    <property type="component" value="Unassembled WGS sequence"/>
</dbReference>
<dbReference type="PANTHER" id="PTHR34068">
    <property type="entry name" value="UPF0145 PROTEIN YBJQ"/>
    <property type="match status" value="1"/>
</dbReference>
<reference evidence="2 3" key="1">
    <citation type="submission" date="2018-08" db="EMBL/GenBank/DDBJ databases">
        <title>Genomic Encyclopedia of Archaeal and Bacterial Type Strains, Phase II (KMG-II): from individual species to whole genera.</title>
        <authorList>
            <person name="Goeker M."/>
        </authorList>
    </citation>
    <scope>NUCLEOTIDE SEQUENCE [LARGE SCALE GENOMIC DNA]</scope>
    <source>
        <strain evidence="2 3">DSM 5002</strain>
    </source>
</reference>
<evidence type="ECO:0000256" key="1">
    <source>
        <dbReference type="ARBA" id="ARBA00010751"/>
    </source>
</evidence>
<evidence type="ECO:0000313" key="2">
    <source>
        <dbReference type="EMBL" id="RIA45380.1"/>
    </source>
</evidence>
<dbReference type="RefSeq" id="WP_119062630.1">
    <property type="nucleotide sequence ID" value="NZ_QXDF01000006.1"/>
</dbReference>
<gene>
    <name evidence="2" type="ORF">BXY53_2801</name>
</gene>
<evidence type="ECO:0000313" key="3">
    <source>
        <dbReference type="Proteomes" id="UP000266273"/>
    </source>
</evidence>
<dbReference type="AlphaFoldDB" id="A0A397P755"/>
<dbReference type="OrthoDB" id="9796448at2"/>
<dbReference type="EMBL" id="QXDF01000006">
    <property type="protein sequence ID" value="RIA45380.1"/>
    <property type="molecule type" value="Genomic_DNA"/>
</dbReference>
<dbReference type="InterPro" id="IPR002765">
    <property type="entry name" value="UPF0145_YbjQ-like"/>
</dbReference>
<keyword evidence="3" id="KW-1185">Reference proteome</keyword>
<comment type="similarity">
    <text evidence="1">Belongs to the UPF0145 family.</text>
</comment>
<dbReference type="InterPro" id="IPR035439">
    <property type="entry name" value="UPF0145_dom_sf"/>
</dbReference>